<feature type="signal peptide" evidence="1">
    <location>
        <begin position="1"/>
        <end position="33"/>
    </location>
</feature>
<comment type="caution">
    <text evidence="3">The sequence shown here is derived from an EMBL/GenBank/DDBJ whole genome shotgun (WGS) entry which is preliminary data.</text>
</comment>
<evidence type="ECO:0000313" key="4">
    <source>
        <dbReference type="Proteomes" id="UP000036932"/>
    </source>
</evidence>
<sequence>MKSRQFIKIAGTASLAMTLMLTTSSFSTIPAHAAASSASQSKTTWSVLDVKHKPYTNKGVVFIPLKEVSEQLQLQLTVSGKHDLYINSPTQSVRIIIGQSRAVPAKGTALKLEAPPVVKKGVTYVPASLITKAFGIPLKYDSKSGLRTTFNSWSSYAVTSQANMLFWLNKENGMLSMGKAGTTPVQVGKVPVENMDIVSLNAHRVNPSTYVLNLSNYYGEPHIHEGRYRLLIQDNKILKQTKTTHSNFAGINYKKDQLGYKGLIAMMNGSTLELVNPNGKTNKTYDLAALTGVDDHFVVEAIEADFLLVRSYKQAVLYAVHPTANKAELIYPEIVDEESQKMIEEYPSNEVGYFGDGLTYTGYTGGKLHFDFKNPVLGKSKKYTYTLPF</sequence>
<dbReference type="InterPro" id="IPR012854">
    <property type="entry name" value="Cu_amine_oxidase-like_N"/>
</dbReference>
<dbReference type="Proteomes" id="UP000036932">
    <property type="component" value="Unassembled WGS sequence"/>
</dbReference>
<dbReference type="OrthoDB" id="2556502at2"/>
<organism evidence="3 4">
    <name type="scientific">Paenibacillus solani</name>
    <dbReference type="NCBI Taxonomy" id="1705565"/>
    <lineage>
        <taxon>Bacteria</taxon>
        <taxon>Bacillati</taxon>
        <taxon>Bacillota</taxon>
        <taxon>Bacilli</taxon>
        <taxon>Bacillales</taxon>
        <taxon>Paenibacillaceae</taxon>
        <taxon>Paenibacillus</taxon>
    </lineage>
</organism>
<evidence type="ECO:0000313" key="3">
    <source>
        <dbReference type="EMBL" id="KOR75787.1"/>
    </source>
</evidence>
<dbReference type="RefSeq" id="WP_054404950.1">
    <property type="nucleotide sequence ID" value="NZ_LIUT01000008.1"/>
</dbReference>
<dbReference type="SUPFAM" id="SSF55383">
    <property type="entry name" value="Copper amine oxidase, domain N"/>
    <property type="match status" value="1"/>
</dbReference>
<dbReference type="AlphaFoldDB" id="A0A0M1N0V3"/>
<keyword evidence="4" id="KW-1185">Reference proteome</keyword>
<dbReference type="EMBL" id="LIUT01000008">
    <property type="protein sequence ID" value="KOR75787.1"/>
    <property type="molecule type" value="Genomic_DNA"/>
</dbReference>
<feature type="chain" id="PRO_5005619809" evidence="1">
    <location>
        <begin position="34"/>
        <end position="389"/>
    </location>
</feature>
<dbReference type="Gene3D" id="3.30.457.10">
    <property type="entry name" value="Copper amine oxidase-like, N-terminal domain"/>
    <property type="match status" value="1"/>
</dbReference>
<feature type="domain" description="Copper amine oxidase-like N-terminal" evidence="2">
    <location>
        <begin position="49"/>
        <end position="144"/>
    </location>
</feature>
<proteinExistence type="predicted"/>
<evidence type="ECO:0000256" key="1">
    <source>
        <dbReference type="SAM" id="SignalP"/>
    </source>
</evidence>
<dbReference type="PATRIC" id="fig|1705565.3.peg.1013"/>
<dbReference type="InterPro" id="IPR036582">
    <property type="entry name" value="Mao_N_sf"/>
</dbReference>
<keyword evidence="1" id="KW-0732">Signal</keyword>
<name>A0A0M1N0V3_9BACL</name>
<protein>
    <submittedName>
        <fullName evidence="3">Copper amine oxidase</fullName>
    </submittedName>
</protein>
<dbReference type="Pfam" id="PF07833">
    <property type="entry name" value="Cu_amine_oxidN1"/>
    <property type="match status" value="1"/>
</dbReference>
<accession>A0A0M1N0V3</accession>
<evidence type="ECO:0000259" key="2">
    <source>
        <dbReference type="Pfam" id="PF07833"/>
    </source>
</evidence>
<gene>
    <name evidence="3" type="ORF">AM231_24250</name>
</gene>
<reference evidence="4" key="1">
    <citation type="submission" date="2015-08" db="EMBL/GenBank/DDBJ databases">
        <title>Genome sequencing project for genomic taxonomy and phylogenomics of Bacillus-like bacteria.</title>
        <authorList>
            <person name="Liu B."/>
            <person name="Wang J."/>
            <person name="Zhu Y."/>
            <person name="Liu G."/>
            <person name="Chen Q."/>
            <person name="Chen Z."/>
            <person name="Lan J."/>
            <person name="Che J."/>
            <person name="Ge C."/>
            <person name="Shi H."/>
            <person name="Pan Z."/>
            <person name="Liu X."/>
        </authorList>
    </citation>
    <scope>NUCLEOTIDE SEQUENCE [LARGE SCALE GENOMIC DNA]</scope>
    <source>
        <strain evidence="4">FJAT-22460</strain>
    </source>
</reference>